<dbReference type="EMBL" id="KZ293676">
    <property type="protein sequence ID" value="PBK87907.1"/>
    <property type="molecule type" value="Genomic_DNA"/>
</dbReference>
<feature type="non-terminal residue" evidence="1">
    <location>
        <position position="1"/>
    </location>
</feature>
<dbReference type="OrthoDB" id="3341102at2759"/>
<dbReference type="Proteomes" id="UP000217790">
    <property type="component" value="Unassembled WGS sequence"/>
</dbReference>
<gene>
    <name evidence="1" type="ORF">ARMGADRAFT_938239</name>
</gene>
<dbReference type="STRING" id="47427.A0A2H3DFN9"/>
<dbReference type="InParanoid" id="A0A2H3DFN9"/>
<evidence type="ECO:0000313" key="1">
    <source>
        <dbReference type="EMBL" id="PBK87907.1"/>
    </source>
</evidence>
<name>A0A2H3DFN9_ARMGA</name>
<sequence>LHQETVTKWMDSSRKRWSKTTVKNIECRHALAGTKRAGILGKDSDLVKYITNTLKDIQKSELPVSVAVRRAIMIAMIRGHDKTLLQHFKCSEKYVCAFYQSVLNWTPHAVTHVAAQIFENTSELCECAFFRLLYAIK</sequence>
<dbReference type="AlphaFoldDB" id="A0A2H3DFN9"/>
<organism evidence="1 2">
    <name type="scientific">Armillaria gallica</name>
    <name type="common">Bulbous honey fungus</name>
    <name type="synonym">Armillaria bulbosa</name>
    <dbReference type="NCBI Taxonomy" id="47427"/>
    <lineage>
        <taxon>Eukaryota</taxon>
        <taxon>Fungi</taxon>
        <taxon>Dikarya</taxon>
        <taxon>Basidiomycota</taxon>
        <taxon>Agaricomycotina</taxon>
        <taxon>Agaricomycetes</taxon>
        <taxon>Agaricomycetidae</taxon>
        <taxon>Agaricales</taxon>
        <taxon>Marasmiineae</taxon>
        <taxon>Physalacriaceae</taxon>
        <taxon>Armillaria</taxon>
    </lineage>
</organism>
<accession>A0A2H3DFN9</accession>
<dbReference type="OMA" id="ELCECAF"/>
<proteinExistence type="predicted"/>
<keyword evidence="2" id="KW-1185">Reference proteome</keyword>
<reference evidence="2" key="1">
    <citation type="journal article" date="2017" name="Nat. Ecol. Evol.">
        <title>Genome expansion and lineage-specific genetic innovations in the forest pathogenic fungi Armillaria.</title>
        <authorList>
            <person name="Sipos G."/>
            <person name="Prasanna A.N."/>
            <person name="Walter M.C."/>
            <person name="O'Connor E."/>
            <person name="Balint B."/>
            <person name="Krizsan K."/>
            <person name="Kiss B."/>
            <person name="Hess J."/>
            <person name="Varga T."/>
            <person name="Slot J."/>
            <person name="Riley R."/>
            <person name="Boka B."/>
            <person name="Rigling D."/>
            <person name="Barry K."/>
            <person name="Lee J."/>
            <person name="Mihaltcheva S."/>
            <person name="LaButti K."/>
            <person name="Lipzen A."/>
            <person name="Waldron R."/>
            <person name="Moloney N.M."/>
            <person name="Sperisen C."/>
            <person name="Kredics L."/>
            <person name="Vagvoelgyi C."/>
            <person name="Patrignani A."/>
            <person name="Fitzpatrick D."/>
            <person name="Nagy I."/>
            <person name="Doyle S."/>
            <person name="Anderson J.B."/>
            <person name="Grigoriev I.V."/>
            <person name="Gueldener U."/>
            <person name="Muensterkoetter M."/>
            <person name="Nagy L.G."/>
        </authorList>
    </citation>
    <scope>NUCLEOTIDE SEQUENCE [LARGE SCALE GENOMIC DNA]</scope>
    <source>
        <strain evidence="2">Ar21-2</strain>
    </source>
</reference>
<evidence type="ECO:0000313" key="2">
    <source>
        <dbReference type="Proteomes" id="UP000217790"/>
    </source>
</evidence>
<protein>
    <submittedName>
        <fullName evidence="1">Uncharacterized protein</fullName>
    </submittedName>
</protein>